<reference evidence="8 9" key="1">
    <citation type="submission" date="2017-10" db="EMBL/GenBank/DDBJ databases">
        <title>Draft genome of two endophytic bacteria isolated from 'guarana' Paullinia cupana (Mart.) Ducke.</title>
        <authorList>
            <person name="Siqueira K.A."/>
            <person name="Liotti R.G."/>
            <person name="Mendes T.A."/>
            <person name="Soares M.A."/>
        </authorList>
    </citation>
    <scope>NUCLEOTIDE SEQUENCE [LARGE SCALE GENOMIC DNA]</scope>
    <source>
        <strain evidence="8 9">342</strain>
    </source>
</reference>
<dbReference type="GO" id="GO:0022857">
    <property type="term" value="F:transmembrane transporter activity"/>
    <property type="evidence" value="ECO:0007669"/>
    <property type="project" value="InterPro"/>
</dbReference>
<dbReference type="Gene3D" id="1.20.1250.20">
    <property type="entry name" value="MFS general substrate transporter like domains"/>
    <property type="match status" value="1"/>
</dbReference>
<feature type="transmembrane region" description="Helical" evidence="6">
    <location>
        <begin position="42"/>
        <end position="61"/>
    </location>
</feature>
<evidence type="ECO:0000256" key="3">
    <source>
        <dbReference type="ARBA" id="ARBA00022692"/>
    </source>
</evidence>
<feature type="transmembrane region" description="Helical" evidence="6">
    <location>
        <begin position="329"/>
        <end position="349"/>
    </location>
</feature>
<dbReference type="PROSITE" id="PS50850">
    <property type="entry name" value="MFS"/>
    <property type="match status" value="1"/>
</dbReference>
<feature type="transmembrane region" description="Helical" evidence="6">
    <location>
        <begin position="73"/>
        <end position="91"/>
    </location>
</feature>
<evidence type="ECO:0000256" key="5">
    <source>
        <dbReference type="ARBA" id="ARBA00023136"/>
    </source>
</evidence>
<dbReference type="CDD" id="cd17473">
    <property type="entry name" value="MFS_arabinose_efflux_permease_like"/>
    <property type="match status" value="1"/>
</dbReference>
<feature type="transmembrane region" description="Helical" evidence="6">
    <location>
        <begin position="103"/>
        <end position="125"/>
    </location>
</feature>
<feature type="transmembrane region" description="Helical" evidence="6">
    <location>
        <begin position="162"/>
        <end position="180"/>
    </location>
</feature>
<feature type="transmembrane region" description="Helical" evidence="6">
    <location>
        <begin position="270"/>
        <end position="288"/>
    </location>
</feature>
<dbReference type="PANTHER" id="PTHR43124:SF3">
    <property type="entry name" value="CHLORAMPHENICOL EFFLUX PUMP RV0191"/>
    <property type="match status" value="1"/>
</dbReference>
<feature type="transmembrane region" description="Helical" evidence="6">
    <location>
        <begin position="12"/>
        <end position="30"/>
    </location>
</feature>
<dbReference type="OrthoDB" id="8708623at2"/>
<dbReference type="Proteomes" id="UP000239181">
    <property type="component" value="Unassembled WGS sequence"/>
</dbReference>
<accession>A0A2S9I9G3</accession>
<proteinExistence type="predicted"/>
<dbReference type="InterPro" id="IPR011701">
    <property type="entry name" value="MFS"/>
</dbReference>
<dbReference type="InterPro" id="IPR020846">
    <property type="entry name" value="MFS_dom"/>
</dbReference>
<feature type="domain" description="Major facilitator superfamily (MFS) profile" evidence="7">
    <location>
        <begin position="1"/>
        <end position="376"/>
    </location>
</feature>
<feature type="transmembrane region" description="Helical" evidence="6">
    <location>
        <begin position="208"/>
        <end position="228"/>
    </location>
</feature>
<dbReference type="RefSeq" id="WP_105593791.1">
    <property type="nucleotide sequence ID" value="NZ_PDET01000011.1"/>
</dbReference>
<evidence type="ECO:0000256" key="4">
    <source>
        <dbReference type="ARBA" id="ARBA00022989"/>
    </source>
</evidence>
<organism evidence="8 9">
    <name type="scientific">Pantoea coffeiphila</name>
    <dbReference type="NCBI Taxonomy" id="1465635"/>
    <lineage>
        <taxon>Bacteria</taxon>
        <taxon>Pseudomonadati</taxon>
        <taxon>Pseudomonadota</taxon>
        <taxon>Gammaproteobacteria</taxon>
        <taxon>Enterobacterales</taxon>
        <taxon>Erwiniaceae</taxon>
        <taxon>Pantoea</taxon>
    </lineage>
</organism>
<dbReference type="Pfam" id="PF07690">
    <property type="entry name" value="MFS_1"/>
    <property type="match status" value="1"/>
</dbReference>
<dbReference type="InterPro" id="IPR050189">
    <property type="entry name" value="MFS_Efflux_Transporters"/>
</dbReference>
<protein>
    <submittedName>
        <fullName evidence="8">MFS transporter</fullName>
    </submittedName>
</protein>
<feature type="transmembrane region" description="Helical" evidence="6">
    <location>
        <begin position="240"/>
        <end position="258"/>
    </location>
</feature>
<evidence type="ECO:0000259" key="7">
    <source>
        <dbReference type="PROSITE" id="PS50850"/>
    </source>
</evidence>
<evidence type="ECO:0000256" key="6">
    <source>
        <dbReference type="SAM" id="Phobius"/>
    </source>
</evidence>
<dbReference type="GO" id="GO:0005886">
    <property type="term" value="C:plasma membrane"/>
    <property type="evidence" value="ECO:0007669"/>
    <property type="project" value="UniProtKB-SubCell"/>
</dbReference>
<keyword evidence="2" id="KW-1003">Cell membrane</keyword>
<comment type="caution">
    <text evidence="8">The sequence shown here is derived from an EMBL/GenBank/DDBJ whole genome shotgun (WGS) entry which is preliminary data.</text>
</comment>
<keyword evidence="5 6" id="KW-0472">Membrane</keyword>
<dbReference type="PROSITE" id="PS51257">
    <property type="entry name" value="PROKAR_LIPOPROTEIN"/>
    <property type="match status" value="1"/>
</dbReference>
<name>A0A2S9I9G3_9GAMM</name>
<feature type="transmembrane region" description="Helical" evidence="6">
    <location>
        <begin position="294"/>
        <end position="317"/>
    </location>
</feature>
<dbReference type="PANTHER" id="PTHR43124">
    <property type="entry name" value="PURINE EFFLUX PUMP PBUE"/>
    <property type="match status" value="1"/>
</dbReference>
<evidence type="ECO:0000256" key="2">
    <source>
        <dbReference type="ARBA" id="ARBA00022475"/>
    </source>
</evidence>
<sequence length="381" mass="40347">MNQIKSTGAFTLLAVACLTIMVGCVIVPGLTAVAENLGTPSAASWLVTVPSLGVVIFGPLAGRFIDRVGAYRALLWGLFCYGLSGSGGVLLHGTLPVMIDRLLLGGATAVVMAAGTVLISLFYSGQARMKMIASQGMSIELGGVISLFIGGLLASLGWRWPFLLYLIAWLLLAMQLMFVPRPSAEPEEEKIGNEIRDLSPAIGQLKTVLFAALASMLCFFTGVIVIPQQFHQLNIGAAETGYFLSFVSLIAVFAAAIMPKMVKRLGEFGTLYAAFACYAAAHLIFSASSGVVPFIAGGVLMGCGFGLSVPLVNHMTVELSEAHVRGRNLAWLSMAIFSGQFLSSFMEFIPGNASVIFAGAALIGIAVMVMLYLLRRGMRED</sequence>
<dbReference type="EMBL" id="PDET01000011">
    <property type="protein sequence ID" value="PRD14428.1"/>
    <property type="molecule type" value="Genomic_DNA"/>
</dbReference>
<dbReference type="InterPro" id="IPR036259">
    <property type="entry name" value="MFS_trans_sf"/>
</dbReference>
<dbReference type="AlphaFoldDB" id="A0A2S9I9G3"/>
<feature type="transmembrane region" description="Helical" evidence="6">
    <location>
        <begin position="137"/>
        <end position="156"/>
    </location>
</feature>
<keyword evidence="9" id="KW-1185">Reference proteome</keyword>
<comment type="subcellular location">
    <subcellularLocation>
        <location evidence="1">Cell membrane</location>
        <topology evidence="1">Multi-pass membrane protein</topology>
    </subcellularLocation>
</comment>
<evidence type="ECO:0000313" key="8">
    <source>
        <dbReference type="EMBL" id="PRD14428.1"/>
    </source>
</evidence>
<evidence type="ECO:0000256" key="1">
    <source>
        <dbReference type="ARBA" id="ARBA00004651"/>
    </source>
</evidence>
<dbReference type="SUPFAM" id="SSF103473">
    <property type="entry name" value="MFS general substrate transporter"/>
    <property type="match status" value="1"/>
</dbReference>
<keyword evidence="3 6" id="KW-0812">Transmembrane</keyword>
<feature type="transmembrane region" description="Helical" evidence="6">
    <location>
        <begin position="355"/>
        <end position="374"/>
    </location>
</feature>
<keyword evidence="4 6" id="KW-1133">Transmembrane helix</keyword>
<gene>
    <name evidence="8" type="ORF">CQW29_16360</name>
</gene>
<evidence type="ECO:0000313" key="9">
    <source>
        <dbReference type="Proteomes" id="UP000239181"/>
    </source>
</evidence>